<dbReference type="OrthoDB" id="3264110at2"/>
<reference evidence="3 4" key="1">
    <citation type="journal article" date="2010" name="Stand. Genomic Sci.">
        <title>Complete genome sequence of Arcanobacterium haemolyticum type strain (11018).</title>
        <authorList>
            <person name="Yasawong M."/>
            <person name="Teshima H."/>
            <person name="Lapidus A."/>
            <person name="Nolan M."/>
            <person name="Lucas S."/>
            <person name="Glavina Del Rio T."/>
            <person name="Tice H."/>
            <person name="Cheng J."/>
            <person name="Bruce D."/>
            <person name="Detter C."/>
            <person name="Tapia R."/>
            <person name="Han C."/>
            <person name="Goodwin L."/>
            <person name="Pitluck S."/>
            <person name="Liolios K."/>
            <person name="Ivanova N."/>
            <person name="Mavromatis K."/>
            <person name="Mikhailova N."/>
            <person name="Pati A."/>
            <person name="Chen A."/>
            <person name="Palaniappan K."/>
            <person name="Land M."/>
            <person name="Hauser L."/>
            <person name="Chang Y."/>
            <person name="Jeffries C."/>
            <person name="Rohde M."/>
            <person name="Sikorski J."/>
            <person name="Pukall R."/>
            <person name="Goker M."/>
            <person name="Woyke T."/>
            <person name="Bristow J."/>
            <person name="Eisen J."/>
            <person name="Markowitz V."/>
            <person name="Hugenholtz P."/>
            <person name="Kyrpides N."/>
            <person name="Klenk H."/>
        </authorList>
    </citation>
    <scope>NUCLEOTIDE SEQUENCE [LARGE SCALE GENOMIC DNA]</scope>
    <source>
        <strain evidence="4">ATCC 9345 / DSM 20595 / CCUG 17215 / LMG 16163 / NBRC 15585 / NCTC 8452 / 11018</strain>
    </source>
</reference>
<dbReference type="EMBL" id="CP002045">
    <property type="protein sequence ID" value="ADH93436.1"/>
    <property type="molecule type" value="Genomic_DNA"/>
</dbReference>
<feature type="transmembrane region" description="Helical" evidence="1">
    <location>
        <begin position="396"/>
        <end position="416"/>
    </location>
</feature>
<evidence type="ECO:0000256" key="2">
    <source>
        <dbReference type="SAM" id="SignalP"/>
    </source>
</evidence>
<keyword evidence="4" id="KW-1185">Reference proteome</keyword>
<evidence type="ECO:0000256" key="1">
    <source>
        <dbReference type="SAM" id="Phobius"/>
    </source>
</evidence>
<feature type="transmembrane region" description="Helical" evidence="1">
    <location>
        <begin position="530"/>
        <end position="551"/>
    </location>
</feature>
<feature type="transmembrane region" description="Helical" evidence="1">
    <location>
        <begin position="495"/>
        <end position="514"/>
    </location>
</feature>
<feature type="signal peptide" evidence="2">
    <location>
        <begin position="1"/>
        <end position="27"/>
    </location>
</feature>
<feature type="transmembrane region" description="Helical" evidence="1">
    <location>
        <begin position="453"/>
        <end position="471"/>
    </location>
</feature>
<dbReference type="KEGG" id="ahe:Arch_1754"/>
<feature type="transmembrane region" description="Helical" evidence="1">
    <location>
        <begin position="428"/>
        <end position="446"/>
    </location>
</feature>
<dbReference type="HOGENOM" id="CLU_013382_0_0_11"/>
<feature type="transmembrane region" description="Helical" evidence="1">
    <location>
        <begin position="642"/>
        <end position="660"/>
    </location>
</feature>
<feature type="transmembrane region" description="Helical" evidence="1">
    <location>
        <begin position="582"/>
        <end position="599"/>
    </location>
</feature>
<keyword evidence="2" id="KW-0732">Signal</keyword>
<feature type="chain" id="PRO_5003093403" evidence="2">
    <location>
        <begin position="28"/>
        <end position="768"/>
    </location>
</feature>
<dbReference type="STRING" id="644284.Arch_1754"/>
<accession>D7BLA6</accession>
<evidence type="ECO:0000313" key="4">
    <source>
        <dbReference type="Proteomes" id="UP000000376"/>
    </source>
</evidence>
<keyword evidence="1" id="KW-1133">Transmembrane helix</keyword>
<dbReference type="Proteomes" id="UP000000376">
    <property type="component" value="Chromosome"/>
</dbReference>
<feature type="transmembrane region" description="Helical" evidence="1">
    <location>
        <begin position="681"/>
        <end position="700"/>
    </location>
</feature>
<dbReference type="eggNOG" id="COG3119">
    <property type="taxonomic scope" value="Bacteria"/>
</dbReference>
<sequence>MRFRLMALVVAILGVFGPVGIAPSAWAAPEENPDSSRDSLLFIGMSGIRPSDIDFSSRELSRLLSLYSFAALSPRSVSPLTCPSEGWMQLRTSRDVSDRLPESFVVALGDECHSAGIVEDPASLYDAYPQTVHIRNFALRLGETEWPEQSLFSADVTAMGTNATIPVASHDGTVSQWFALPDGGAPENAAHAQEELQKRLETAPGDVVVDLGSVRGSPRYLDIATQIPLVEQKLINLLEANERSAHPRRVMIASLGDQWRRAHLHFFATNLPLASENSASQNNATAAESTLGTIRSQLTRADGFITIADVRNMISGKYSGLTVRPTDSITAAMKPVLDVTRHAYVAASSSAKWYQVFNTVVLLGFAGVFVMFLAQPARQGHRWGAPNRLWSMLEQFNLWAFAWVPAAMILNFLPWWELPGKPGAMQAWAIVMTSLIAVALVALSHLTPHRAGFIALVAFTILSLDIIAGSPHQRNGFMGSLILTSRRYYGVSNRTYLILVACGLVAGLVVWAWLRYRKNRRLDADAHRPLPLVVFAILGVVALAVDALPLWGADFGGPPGLMAGFGVAIVLLAGWRLRWWHGAVWLALTVAVMFAVGLVDAKRGGESHIGRFWAKFGSAESWALVAGKIRDVTRSFVQRPDLLALIAIAIVVAVGAVYATRRLNEKSGVHLDSLREMTCEPGFIPVAIGIAVGILVAVPINDSGAIMIKEGLYISLPALAAMVAGQAARRPILKEGFEDGGTPVVVDVVRHAVGRVAHVVRRVAHRDS</sequence>
<protein>
    <submittedName>
        <fullName evidence="3">Uncharacterized protein</fullName>
    </submittedName>
</protein>
<dbReference type="AlphaFoldDB" id="D7BLA6"/>
<gene>
    <name evidence="3" type="ordered locus">Arch_1754</name>
</gene>
<organism evidence="3 4">
    <name type="scientific">Arcanobacterium haemolyticum (strain ATCC 9345 / DSM 20595 / CCM 5947 / CCUG 17215 / LMG 16163 / NBRC 15585 / NCTC 8452 / 11018)</name>
    <dbReference type="NCBI Taxonomy" id="644284"/>
    <lineage>
        <taxon>Bacteria</taxon>
        <taxon>Bacillati</taxon>
        <taxon>Actinomycetota</taxon>
        <taxon>Actinomycetes</taxon>
        <taxon>Actinomycetales</taxon>
        <taxon>Actinomycetaceae</taxon>
        <taxon>Arcanobacterium</taxon>
    </lineage>
</organism>
<name>D7BLA6_ARCHD</name>
<feature type="transmembrane region" description="Helical" evidence="1">
    <location>
        <begin position="353"/>
        <end position="375"/>
    </location>
</feature>
<keyword evidence="1" id="KW-0472">Membrane</keyword>
<proteinExistence type="predicted"/>
<keyword evidence="1" id="KW-0812">Transmembrane</keyword>
<evidence type="ECO:0000313" key="3">
    <source>
        <dbReference type="EMBL" id="ADH93436.1"/>
    </source>
</evidence>
<dbReference type="RefSeq" id="WP_013170922.1">
    <property type="nucleotide sequence ID" value="NC_014218.1"/>
</dbReference>